<protein>
    <submittedName>
        <fullName evidence="1">Uncharacterized protein</fullName>
    </submittedName>
</protein>
<organism evidence="1">
    <name type="scientific">marine metagenome</name>
    <dbReference type="NCBI Taxonomy" id="408172"/>
    <lineage>
        <taxon>unclassified sequences</taxon>
        <taxon>metagenomes</taxon>
        <taxon>ecological metagenomes</taxon>
    </lineage>
</organism>
<name>A0A382APN2_9ZZZZ</name>
<evidence type="ECO:0000313" key="1">
    <source>
        <dbReference type="EMBL" id="SVB03082.1"/>
    </source>
</evidence>
<accession>A0A382APN2</accession>
<proteinExistence type="predicted"/>
<sequence>MAAEVTNDEPVLMLDDKKYIIDELTDEAKIAIAQINDLQQQLNINSARAAQNQMAISGFTEQLKGIVETPEDEPEDAEVMN</sequence>
<gene>
    <name evidence="1" type="ORF">METZ01_LOCUS155936</name>
</gene>
<reference evidence="1" key="1">
    <citation type="submission" date="2018-05" db="EMBL/GenBank/DDBJ databases">
        <authorList>
            <person name="Lanie J.A."/>
            <person name="Ng W.-L."/>
            <person name="Kazmierczak K.M."/>
            <person name="Andrzejewski T.M."/>
            <person name="Davidsen T.M."/>
            <person name="Wayne K.J."/>
            <person name="Tettelin H."/>
            <person name="Glass J.I."/>
            <person name="Rusch D."/>
            <person name="Podicherti R."/>
            <person name="Tsui H.-C.T."/>
            <person name="Winkler M.E."/>
        </authorList>
    </citation>
    <scope>NUCLEOTIDE SEQUENCE</scope>
</reference>
<dbReference type="AlphaFoldDB" id="A0A382APN2"/>
<dbReference type="EMBL" id="UINC01026152">
    <property type="protein sequence ID" value="SVB03082.1"/>
    <property type="molecule type" value="Genomic_DNA"/>
</dbReference>